<protein>
    <recommendedName>
        <fullName evidence="1">Reverse transcriptase domain-containing protein</fullName>
    </recommendedName>
</protein>
<dbReference type="Proteomes" id="UP000677228">
    <property type="component" value="Unassembled WGS sequence"/>
</dbReference>
<proteinExistence type="predicted"/>
<dbReference type="Pfam" id="PF00078">
    <property type="entry name" value="RVT_1"/>
    <property type="match status" value="1"/>
</dbReference>
<dbReference type="EMBL" id="CAJNOK010018649">
    <property type="protein sequence ID" value="CAF1286139.1"/>
    <property type="molecule type" value="Genomic_DNA"/>
</dbReference>
<sequence>MTTNRASPDYRRNVSRSLVTLLRKPGTPEEYIETYRPLSLTNVDYKIISKVLAQRLKLVMEKVVHPDQTCSVPNRTLQDSIHLARSLIRYHRQRREPFGLAQWDQEKAFDRLRSNNRIPGLLPPGANIPSIRQRILPSGIDPTVKVSAYADDITSVVYTPEEEEETLNMFALFNKASGGKTNVSKTEILWVSDWCPPPPFKARVKSDYSIYLGVPIDVSGADLRWKDQLLWSNLMPHIETENELFNEVGRDTRQWLLDGHPIIINTMSQSKSVYWILVEMLFRKPVSLKWIPLECKEVFYRTLHKSKMPARVFDLWYRLSLSGLTTGSRFGRSAEQQQCMFCRDCESQAHLWVQCAYFSPLFTCLKQEVFKRYKIELARKQNDLIYMQPVITSNKTSTKNIMLMIGYYFYVIWSYRNDVKFRYMKRSGKIPLQRFKQLLLQT</sequence>
<dbReference type="PANTHER" id="PTHR31635">
    <property type="entry name" value="REVERSE TRANSCRIPTASE DOMAIN-CONTAINING PROTEIN-RELATED"/>
    <property type="match status" value="1"/>
</dbReference>
<evidence type="ECO:0000313" key="3">
    <source>
        <dbReference type="EMBL" id="CAF4091152.1"/>
    </source>
</evidence>
<dbReference type="AlphaFoldDB" id="A0A8S2QBD3"/>
<reference evidence="3" key="1">
    <citation type="submission" date="2021-02" db="EMBL/GenBank/DDBJ databases">
        <authorList>
            <person name="Nowell W R."/>
        </authorList>
    </citation>
    <scope>NUCLEOTIDE SEQUENCE</scope>
</reference>
<comment type="caution">
    <text evidence="3">The sequence shown here is derived from an EMBL/GenBank/DDBJ whole genome shotgun (WGS) entry which is preliminary data.</text>
</comment>
<organism evidence="3 4">
    <name type="scientific">Didymodactylos carnosus</name>
    <dbReference type="NCBI Taxonomy" id="1234261"/>
    <lineage>
        <taxon>Eukaryota</taxon>
        <taxon>Metazoa</taxon>
        <taxon>Spiralia</taxon>
        <taxon>Gnathifera</taxon>
        <taxon>Rotifera</taxon>
        <taxon>Eurotatoria</taxon>
        <taxon>Bdelloidea</taxon>
        <taxon>Philodinida</taxon>
        <taxon>Philodinidae</taxon>
        <taxon>Didymodactylos</taxon>
    </lineage>
</organism>
<evidence type="ECO:0000313" key="4">
    <source>
        <dbReference type="Proteomes" id="UP000682733"/>
    </source>
</evidence>
<feature type="domain" description="Reverse transcriptase" evidence="1">
    <location>
        <begin position="24"/>
        <end position="113"/>
    </location>
</feature>
<dbReference type="Proteomes" id="UP000682733">
    <property type="component" value="Unassembled WGS sequence"/>
</dbReference>
<name>A0A8S2QBD3_9BILA</name>
<accession>A0A8S2QBD3</accession>
<evidence type="ECO:0000313" key="2">
    <source>
        <dbReference type="EMBL" id="CAF1286139.1"/>
    </source>
</evidence>
<dbReference type="EMBL" id="CAJOBA010040219">
    <property type="protein sequence ID" value="CAF4091152.1"/>
    <property type="molecule type" value="Genomic_DNA"/>
</dbReference>
<gene>
    <name evidence="2" type="ORF">OVA965_LOCUS27869</name>
    <name evidence="3" type="ORF">TMI583_LOCUS28618</name>
</gene>
<dbReference type="InterPro" id="IPR000477">
    <property type="entry name" value="RT_dom"/>
</dbReference>
<evidence type="ECO:0000259" key="1">
    <source>
        <dbReference type="Pfam" id="PF00078"/>
    </source>
</evidence>
<dbReference type="PANTHER" id="PTHR31635:SF196">
    <property type="entry name" value="REVERSE TRANSCRIPTASE DOMAIN-CONTAINING PROTEIN-RELATED"/>
    <property type="match status" value="1"/>
</dbReference>
<dbReference type="CDD" id="cd01650">
    <property type="entry name" value="RT_nLTR_like"/>
    <property type="match status" value="1"/>
</dbReference>